<evidence type="ECO:0000256" key="1">
    <source>
        <dbReference type="SAM" id="Phobius"/>
    </source>
</evidence>
<dbReference type="AlphaFoldDB" id="A0A843V0B8"/>
<gene>
    <name evidence="2" type="ORF">Taro_018844</name>
</gene>
<evidence type="ECO:0000313" key="3">
    <source>
        <dbReference type="Proteomes" id="UP000652761"/>
    </source>
</evidence>
<name>A0A843V0B8_COLES</name>
<keyword evidence="1" id="KW-0812">Transmembrane</keyword>
<organism evidence="2 3">
    <name type="scientific">Colocasia esculenta</name>
    <name type="common">Wild taro</name>
    <name type="synonym">Arum esculentum</name>
    <dbReference type="NCBI Taxonomy" id="4460"/>
    <lineage>
        <taxon>Eukaryota</taxon>
        <taxon>Viridiplantae</taxon>
        <taxon>Streptophyta</taxon>
        <taxon>Embryophyta</taxon>
        <taxon>Tracheophyta</taxon>
        <taxon>Spermatophyta</taxon>
        <taxon>Magnoliopsida</taxon>
        <taxon>Liliopsida</taxon>
        <taxon>Araceae</taxon>
        <taxon>Aroideae</taxon>
        <taxon>Colocasieae</taxon>
        <taxon>Colocasia</taxon>
    </lineage>
</organism>
<evidence type="ECO:0000313" key="2">
    <source>
        <dbReference type="EMBL" id="MQL86313.1"/>
    </source>
</evidence>
<dbReference type="Proteomes" id="UP000652761">
    <property type="component" value="Unassembled WGS sequence"/>
</dbReference>
<comment type="caution">
    <text evidence="2">The sequence shown here is derived from an EMBL/GenBank/DDBJ whole genome shotgun (WGS) entry which is preliminary data.</text>
</comment>
<keyword evidence="1" id="KW-1133">Transmembrane helix</keyword>
<keyword evidence="3" id="KW-1185">Reference proteome</keyword>
<proteinExistence type="predicted"/>
<keyword evidence="1" id="KW-0472">Membrane</keyword>
<dbReference type="EMBL" id="NMUH01000891">
    <property type="protein sequence ID" value="MQL86313.1"/>
    <property type="molecule type" value="Genomic_DNA"/>
</dbReference>
<feature type="transmembrane region" description="Helical" evidence="1">
    <location>
        <begin position="20"/>
        <end position="43"/>
    </location>
</feature>
<sequence>MEVWDVGACVVRLWSHLVDLVSHELLCLVVCFRLLEFLLLWLVRDWLSLLSRVRKAHPPTLFRVSSVGRLCQPKCTAGSLFGNAAEPSDAI</sequence>
<reference evidence="2" key="1">
    <citation type="submission" date="2017-07" db="EMBL/GenBank/DDBJ databases">
        <title>Taro Niue Genome Assembly and Annotation.</title>
        <authorList>
            <person name="Atibalentja N."/>
            <person name="Keating K."/>
            <person name="Fields C.J."/>
        </authorList>
    </citation>
    <scope>NUCLEOTIDE SEQUENCE</scope>
    <source>
        <strain evidence="2">Niue_2</strain>
        <tissue evidence="2">Leaf</tissue>
    </source>
</reference>
<protein>
    <submittedName>
        <fullName evidence="2">Uncharacterized protein</fullName>
    </submittedName>
</protein>
<accession>A0A843V0B8</accession>